<dbReference type="AlphaFoldDB" id="A0A5D3FSK7"/>
<dbReference type="InterPro" id="IPR008271">
    <property type="entry name" value="Ser/Thr_kinase_AS"/>
</dbReference>
<dbReference type="GO" id="GO:0005737">
    <property type="term" value="C:cytoplasm"/>
    <property type="evidence" value="ECO:0007669"/>
    <property type="project" value="TreeGrafter"/>
</dbReference>
<sequence length="511" mass="56190">MHKFRSSCALVDNVGPQAYTRRLRMETGEVLEGGYRVLEALRKAGMGELWLAEDATGTRVAVKTMRASDWVHRTSSSVEAREALHRLRGRFARERRLLEELHWPAIPRLLHHGVGRDGIPYMVMEYIAGIPLDTWLEKHTVTDAAAASILVPLMEALAYAHGHRVVHRDVKPANMIIDEGGQVHLIDFGIAFVTDPEATRYTYPGLTPGSAGYKAPELIHGEETPVPAADVYSAGCVAYLLFAGELPYSGPSNGAQDSQHLHAPVPRLRSHVPHVPEDVDETVFRMMQKKPSDRPPIPEIVEVFRRHLPGPDSPVPDPAFTPDPTAPHRNPARRLPAAPTPPRRSRRGGRPGEDRPNRAEFARLLTAAGEEIANGEAGPGIAGLTASLARASDAWGRIDEGVALARLRLADMDVLRGDCSLAATRYREVERDLRRETSADARGLVVEAQAGIAECHLGEDEPEKALAMWKTAACAARADPAIWRRVRERLGRVADELEERKALPDDSKLDV</sequence>
<protein>
    <submittedName>
        <fullName evidence="5">Serine/threonine protein kinase</fullName>
    </submittedName>
</protein>
<dbReference type="Gene3D" id="3.30.200.20">
    <property type="entry name" value="Phosphorylase Kinase, domain 1"/>
    <property type="match status" value="1"/>
</dbReference>
<dbReference type="InterPro" id="IPR000719">
    <property type="entry name" value="Prot_kinase_dom"/>
</dbReference>
<keyword evidence="6" id="KW-1185">Reference proteome</keyword>
<feature type="compositionally biased region" description="Pro residues" evidence="3">
    <location>
        <begin position="311"/>
        <end position="325"/>
    </location>
</feature>
<name>A0A5D3FSK7_9ACTN</name>
<dbReference type="Proteomes" id="UP000323505">
    <property type="component" value="Unassembled WGS sequence"/>
</dbReference>
<keyword evidence="5" id="KW-0808">Transferase</keyword>
<proteinExistence type="predicted"/>
<dbReference type="PANTHER" id="PTHR24346:SF30">
    <property type="entry name" value="MATERNAL EMBRYONIC LEUCINE ZIPPER KINASE"/>
    <property type="match status" value="1"/>
</dbReference>
<dbReference type="GO" id="GO:0005524">
    <property type="term" value="F:ATP binding"/>
    <property type="evidence" value="ECO:0007669"/>
    <property type="project" value="UniProtKB-KW"/>
</dbReference>
<evidence type="ECO:0000313" key="6">
    <source>
        <dbReference type="Proteomes" id="UP000323505"/>
    </source>
</evidence>
<dbReference type="InterPro" id="IPR011009">
    <property type="entry name" value="Kinase-like_dom_sf"/>
</dbReference>
<feature type="compositionally biased region" description="Low complexity" evidence="3">
    <location>
        <begin position="326"/>
        <end position="337"/>
    </location>
</feature>
<dbReference type="PROSITE" id="PS50011">
    <property type="entry name" value="PROTEIN_KINASE_DOM"/>
    <property type="match status" value="1"/>
</dbReference>
<dbReference type="PANTHER" id="PTHR24346">
    <property type="entry name" value="MAP/MICROTUBULE AFFINITY-REGULATING KINASE"/>
    <property type="match status" value="1"/>
</dbReference>
<dbReference type="PROSITE" id="PS00108">
    <property type="entry name" value="PROTEIN_KINASE_ST"/>
    <property type="match status" value="1"/>
</dbReference>
<evidence type="ECO:0000259" key="4">
    <source>
        <dbReference type="PROSITE" id="PS50011"/>
    </source>
</evidence>
<keyword evidence="2" id="KW-0067">ATP-binding</keyword>
<keyword evidence="5" id="KW-0418">Kinase</keyword>
<feature type="domain" description="Protein kinase" evidence="4">
    <location>
        <begin position="35"/>
        <end position="320"/>
    </location>
</feature>
<evidence type="ECO:0000256" key="2">
    <source>
        <dbReference type="ARBA" id="ARBA00022840"/>
    </source>
</evidence>
<reference evidence="5 6" key="1">
    <citation type="submission" date="2019-08" db="EMBL/GenBank/DDBJ databases">
        <title>Actinomadura sp. nov. CYP1-5 isolated from mountain soil.</title>
        <authorList>
            <person name="Songsumanus A."/>
            <person name="Kuncharoen N."/>
            <person name="Kudo T."/>
            <person name="Yuki M."/>
            <person name="Igarashi Y."/>
            <person name="Tanasupawat S."/>
        </authorList>
    </citation>
    <scope>NUCLEOTIDE SEQUENCE [LARGE SCALE GENOMIC DNA]</scope>
    <source>
        <strain evidence="5 6">CYP1-5</strain>
    </source>
</reference>
<keyword evidence="1" id="KW-0547">Nucleotide-binding</keyword>
<dbReference type="CDD" id="cd14014">
    <property type="entry name" value="STKc_PknB_like"/>
    <property type="match status" value="1"/>
</dbReference>
<evidence type="ECO:0000313" key="5">
    <source>
        <dbReference type="EMBL" id="TYK51084.1"/>
    </source>
</evidence>
<keyword evidence="5" id="KW-0723">Serine/threonine-protein kinase</keyword>
<feature type="region of interest" description="Disordered" evidence="3">
    <location>
        <begin position="307"/>
        <end position="358"/>
    </location>
</feature>
<dbReference type="Gene3D" id="1.10.510.10">
    <property type="entry name" value="Transferase(Phosphotransferase) domain 1"/>
    <property type="match status" value="1"/>
</dbReference>
<accession>A0A5D3FSK7</accession>
<dbReference type="SMART" id="SM00220">
    <property type="entry name" value="S_TKc"/>
    <property type="match status" value="1"/>
</dbReference>
<organism evidence="5 6">
    <name type="scientific">Actinomadura decatromicini</name>
    <dbReference type="NCBI Taxonomy" id="2604572"/>
    <lineage>
        <taxon>Bacteria</taxon>
        <taxon>Bacillati</taxon>
        <taxon>Actinomycetota</taxon>
        <taxon>Actinomycetes</taxon>
        <taxon>Streptosporangiales</taxon>
        <taxon>Thermomonosporaceae</taxon>
        <taxon>Actinomadura</taxon>
    </lineage>
</organism>
<evidence type="ECO:0000256" key="1">
    <source>
        <dbReference type="ARBA" id="ARBA00022741"/>
    </source>
</evidence>
<dbReference type="Pfam" id="PF00069">
    <property type="entry name" value="Pkinase"/>
    <property type="match status" value="1"/>
</dbReference>
<evidence type="ECO:0000256" key="3">
    <source>
        <dbReference type="SAM" id="MobiDB-lite"/>
    </source>
</evidence>
<dbReference type="EMBL" id="VSRQ01000002">
    <property type="protein sequence ID" value="TYK51084.1"/>
    <property type="molecule type" value="Genomic_DNA"/>
</dbReference>
<dbReference type="SUPFAM" id="SSF56112">
    <property type="entry name" value="Protein kinase-like (PK-like)"/>
    <property type="match status" value="1"/>
</dbReference>
<dbReference type="GO" id="GO:0035556">
    <property type="term" value="P:intracellular signal transduction"/>
    <property type="evidence" value="ECO:0007669"/>
    <property type="project" value="TreeGrafter"/>
</dbReference>
<gene>
    <name evidence="5" type="ORF">FXF68_11585</name>
</gene>
<dbReference type="GO" id="GO:0004674">
    <property type="term" value="F:protein serine/threonine kinase activity"/>
    <property type="evidence" value="ECO:0007669"/>
    <property type="project" value="UniProtKB-KW"/>
</dbReference>
<comment type="caution">
    <text evidence="5">The sequence shown here is derived from an EMBL/GenBank/DDBJ whole genome shotgun (WGS) entry which is preliminary data.</text>
</comment>